<sequence length="128" mass="14341">MIVAVGLFVDVPSQHPKLLELSPYDGKIIKLNYPISYLIFKANSSSLSLNVINGSYTKVFNLDDKTIYLIKLNSTKGEAIILNNGSSNSFVYYSLDELYSPFLIHFMLSIILFIVGGVLVLSFIKRKN</sequence>
<name>A0A031LTU3_9CREN</name>
<keyword evidence="1" id="KW-1133">Transmembrane helix</keyword>
<evidence type="ECO:0000256" key="1">
    <source>
        <dbReference type="SAM" id="Phobius"/>
    </source>
</evidence>
<gene>
    <name evidence="2" type="ORF">CM19_02305</name>
</gene>
<comment type="caution">
    <text evidence="2">The sequence shown here is derived from an EMBL/GenBank/DDBJ whole genome shotgun (WGS) entry which is preliminary data.</text>
</comment>
<dbReference type="STRING" id="1160895.CM19_02305"/>
<keyword evidence="1" id="KW-0472">Membrane</keyword>
<keyword evidence="3" id="KW-1185">Reference proteome</keyword>
<evidence type="ECO:0000313" key="2">
    <source>
        <dbReference type="EMBL" id="EZQ11160.1"/>
    </source>
</evidence>
<dbReference type="Proteomes" id="UP000024332">
    <property type="component" value="Unassembled WGS sequence"/>
</dbReference>
<reference evidence="2 3" key="1">
    <citation type="submission" date="2014-03" db="EMBL/GenBank/DDBJ databases">
        <title>Draft genome sequence of the novel thermoacidophilic archaea Acidianus copahuensis ALE1 strain, isolated from Copahue volcanic area in Neuquen Argentina.</title>
        <authorList>
            <person name="Urbieta M.S."/>
            <person name="Rascovan N."/>
            <person name="Castro C."/>
            <person name="Revale S."/>
            <person name="Giaveno M.A."/>
            <person name="Vazquez M.P."/>
            <person name="Donati E.R."/>
        </authorList>
    </citation>
    <scope>NUCLEOTIDE SEQUENCE [LARGE SCALE GENOMIC DNA]</scope>
    <source>
        <strain evidence="2 3">ALE1</strain>
    </source>
</reference>
<keyword evidence="1" id="KW-0812">Transmembrane</keyword>
<proteinExistence type="predicted"/>
<protein>
    <submittedName>
        <fullName evidence="2">Uncharacterized protein</fullName>
    </submittedName>
</protein>
<dbReference type="EMBL" id="JFZT01000017">
    <property type="protein sequence ID" value="EZQ11160.1"/>
    <property type="molecule type" value="Genomic_DNA"/>
</dbReference>
<dbReference type="AlphaFoldDB" id="A0A031LTU3"/>
<feature type="transmembrane region" description="Helical" evidence="1">
    <location>
        <begin position="102"/>
        <end position="124"/>
    </location>
</feature>
<organism evidence="2 3">
    <name type="scientific">Candidatus Acidianus copahuensis</name>
    <dbReference type="NCBI Taxonomy" id="1160895"/>
    <lineage>
        <taxon>Archaea</taxon>
        <taxon>Thermoproteota</taxon>
        <taxon>Thermoprotei</taxon>
        <taxon>Sulfolobales</taxon>
        <taxon>Sulfolobaceae</taxon>
        <taxon>Acidianus</taxon>
    </lineage>
</organism>
<accession>A0A031LTU3</accession>
<evidence type="ECO:0000313" key="3">
    <source>
        <dbReference type="Proteomes" id="UP000024332"/>
    </source>
</evidence>